<dbReference type="InterPro" id="IPR033304">
    <property type="entry name" value="DLEC1"/>
</dbReference>
<keyword evidence="2" id="KW-1185">Reference proteome</keyword>
<dbReference type="AlphaFoldDB" id="A0AAD8E5R5"/>
<comment type="caution">
    <text evidence="1">The sequence shown here is derived from an EMBL/GenBank/DDBJ whole genome shotgun (WGS) entry which is preliminary data.</text>
</comment>
<evidence type="ECO:0000313" key="2">
    <source>
        <dbReference type="Proteomes" id="UP001233999"/>
    </source>
</evidence>
<dbReference type="Gene3D" id="2.60.40.10">
    <property type="entry name" value="Immunoglobulins"/>
    <property type="match status" value="1"/>
</dbReference>
<dbReference type="PANTHER" id="PTHR46348:SF1">
    <property type="entry name" value="DELETED IN LUNG AND ESOPHAGEAL CANCER PROTEIN 1"/>
    <property type="match status" value="1"/>
</dbReference>
<protein>
    <submittedName>
        <fullName evidence="1">Uncharacterized protein</fullName>
    </submittedName>
</protein>
<dbReference type="GO" id="GO:0015631">
    <property type="term" value="F:tubulin binding"/>
    <property type="evidence" value="ECO:0007669"/>
    <property type="project" value="TreeGrafter"/>
</dbReference>
<dbReference type="Proteomes" id="UP001233999">
    <property type="component" value="Unassembled WGS sequence"/>
</dbReference>
<accession>A0AAD8E5R5</accession>
<dbReference type="GO" id="GO:0008285">
    <property type="term" value="P:negative regulation of cell population proliferation"/>
    <property type="evidence" value="ECO:0007669"/>
    <property type="project" value="InterPro"/>
</dbReference>
<name>A0AAD8E5R5_DIPPU</name>
<dbReference type="InterPro" id="IPR013783">
    <property type="entry name" value="Ig-like_fold"/>
</dbReference>
<gene>
    <name evidence="1" type="ORF">L9F63_005618</name>
</gene>
<proteinExistence type="predicted"/>
<dbReference type="GO" id="GO:0005929">
    <property type="term" value="C:cilium"/>
    <property type="evidence" value="ECO:0007669"/>
    <property type="project" value="TreeGrafter"/>
</dbReference>
<feature type="non-terminal residue" evidence="1">
    <location>
        <position position="1"/>
    </location>
</feature>
<organism evidence="1 2">
    <name type="scientific">Diploptera punctata</name>
    <name type="common">Pacific beetle cockroach</name>
    <dbReference type="NCBI Taxonomy" id="6984"/>
    <lineage>
        <taxon>Eukaryota</taxon>
        <taxon>Metazoa</taxon>
        <taxon>Ecdysozoa</taxon>
        <taxon>Arthropoda</taxon>
        <taxon>Hexapoda</taxon>
        <taxon>Insecta</taxon>
        <taxon>Pterygota</taxon>
        <taxon>Neoptera</taxon>
        <taxon>Polyneoptera</taxon>
        <taxon>Dictyoptera</taxon>
        <taxon>Blattodea</taxon>
        <taxon>Blaberoidea</taxon>
        <taxon>Blaberidae</taxon>
        <taxon>Diplopterinae</taxon>
        <taxon>Diploptera</taxon>
    </lineage>
</organism>
<reference evidence="1" key="1">
    <citation type="journal article" date="2023" name="IScience">
        <title>Live-bearing cockroach genome reveals convergent evolutionary mechanisms linked to viviparity in insects and beyond.</title>
        <authorList>
            <person name="Fouks B."/>
            <person name="Harrison M.C."/>
            <person name="Mikhailova A.A."/>
            <person name="Marchal E."/>
            <person name="English S."/>
            <person name="Carruthers M."/>
            <person name="Jennings E.C."/>
            <person name="Chiamaka E.L."/>
            <person name="Frigard R.A."/>
            <person name="Pippel M."/>
            <person name="Attardo G.M."/>
            <person name="Benoit J.B."/>
            <person name="Bornberg-Bauer E."/>
            <person name="Tobe S.S."/>
        </authorList>
    </citation>
    <scope>NUCLEOTIDE SEQUENCE</scope>
    <source>
        <strain evidence="1">Stay&amp;Tobe</strain>
    </source>
</reference>
<dbReference type="EMBL" id="JASPKZ010009345">
    <property type="protein sequence ID" value="KAJ9577799.1"/>
    <property type="molecule type" value="Genomic_DNA"/>
</dbReference>
<dbReference type="GO" id="GO:0005737">
    <property type="term" value="C:cytoplasm"/>
    <property type="evidence" value="ECO:0007669"/>
    <property type="project" value="TreeGrafter"/>
</dbReference>
<evidence type="ECO:0000313" key="1">
    <source>
        <dbReference type="EMBL" id="KAJ9577799.1"/>
    </source>
</evidence>
<sequence>KPGLWGSVLQQSLISSEGKFSPTFRDYILVIGDVIVPRLQIQAPMHFTAILTPHGKLYLGMEVECYITLKNLTRISASFSWETPVGNDVSKLKVKFEPERGEIPGAESKRISVRLIPQELGSVEDYYVSCAVGRVQMPIILAIETEIAGLSVNFHIPLDTEVDTGTCMLHQSWSVKVGRLT</sequence>
<reference evidence="1" key="2">
    <citation type="submission" date="2023-05" db="EMBL/GenBank/DDBJ databases">
        <authorList>
            <person name="Fouks B."/>
        </authorList>
    </citation>
    <scope>NUCLEOTIDE SEQUENCE</scope>
    <source>
        <strain evidence="1">Stay&amp;Tobe</strain>
        <tissue evidence="1">Testes</tissue>
    </source>
</reference>
<dbReference type="PANTHER" id="PTHR46348">
    <property type="entry name" value="DELETED IN LUNG AND ESOPHAGEAL CANCER PROTEIN 1"/>
    <property type="match status" value="1"/>
</dbReference>
<dbReference type="Pfam" id="PF23316">
    <property type="entry name" value="Ig_DLEC1_6th"/>
    <property type="match status" value="1"/>
</dbReference>